<dbReference type="PANTHER" id="PTHR43249">
    <property type="entry name" value="UDP-N-ACETYL-2-AMINO-2-DEOXY-D-GLUCURONATE OXIDASE"/>
    <property type="match status" value="1"/>
</dbReference>
<feature type="domain" description="GFO/IDH/MocA-like oxidoreductase" evidence="2">
    <location>
        <begin position="153"/>
        <end position="233"/>
    </location>
</feature>
<keyword evidence="4" id="KW-1185">Reference proteome</keyword>
<dbReference type="InterPro" id="IPR036291">
    <property type="entry name" value="NAD(P)-bd_dom_sf"/>
</dbReference>
<evidence type="ECO:0008006" key="5">
    <source>
        <dbReference type="Google" id="ProtNLM"/>
    </source>
</evidence>
<protein>
    <recommendedName>
        <fullName evidence="5">Gfo/Idh/MocA family oxidoreductase</fullName>
    </recommendedName>
</protein>
<dbReference type="SUPFAM" id="SSF55347">
    <property type="entry name" value="Glyceraldehyde-3-phosphate dehydrogenase-like, C-terminal domain"/>
    <property type="match status" value="1"/>
</dbReference>
<evidence type="ECO:0000259" key="2">
    <source>
        <dbReference type="Pfam" id="PF22725"/>
    </source>
</evidence>
<evidence type="ECO:0000313" key="4">
    <source>
        <dbReference type="Proteomes" id="UP000437736"/>
    </source>
</evidence>
<sequence>MDGMRVAIVGAGWMAEQHVDELRRRDDVDIVGVADVDVDRARALAGGGEAFASWEELLGAVTADALWVCTPPATHADIACGAFDRGMAVYLEKPIARDVADGRRIAAAAEATGAVCAVGYQWHAVELLPRVREALAGRPVGFVLGKNIGATKVRPWFVRQEQGGGNILERASHHIDLVRLLAGEVDAVQVGTSSVSLGGRPRDTGDIEDALTVVLHLRSGGMATVLVVWLREGLPTSYGLEIAADGAYLRLDLDPAFTLDGVVDGSPVHAVAGAPALRSSIDRFLAAARAGDPSLVPCTPADALRTLAVARAAEAALVSGGTVLVGEDDGGSRAG</sequence>
<gene>
    <name evidence="3" type="ORF">GHK86_20075</name>
</gene>
<dbReference type="Proteomes" id="UP000437736">
    <property type="component" value="Unassembled WGS sequence"/>
</dbReference>
<dbReference type="InterPro" id="IPR000683">
    <property type="entry name" value="Gfo/Idh/MocA-like_OxRdtase_N"/>
</dbReference>
<evidence type="ECO:0000259" key="1">
    <source>
        <dbReference type="Pfam" id="PF01408"/>
    </source>
</evidence>
<evidence type="ECO:0000313" key="3">
    <source>
        <dbReference type="EMBL" id="MST35014.1"/>
    </source>
</evidence>
<comment type="caution">
    <text evidence="3">The sequence shown here is derived from an EMBL/GenBank/DDBJ whole genome shotgun (WGS) entry which is preliminary data.</text>
</comment>
<dbReference type="EMBL" id="WJHE01001361">
    <property type="protein sequence ID" value="MST35014.1"/>
    <property type="molecule type" value="Genomic_DNA"/>
</dbReference>
<name>A0ABW9QZB1_9ACTN</name>
<dbReference type="SUPFAM" id="SSF51735">
    <property type="entry name" value="NAD(P)-binding Rossmann-fold domains"/>
    <property type="match status" value="1"/>
</dbReference>
<dbReference type="Gene3D" id="3.30.360.10">
    <property type="entry name" value="Dihydrodipicolinate Reductase, domain 2"/>
    <property type="match status" value="1"/>
</dbReference>
<dbReference type="InterPro" id="IPR055170">
    <property type="entry name" value="GFO_IDH_MocA-like_dom"/>
</dbReference>
<reference evidence="3 4" key="1">
    <citation type="submission" date="2019-11" db="EMBL/GenBank/DDBJ databases">
        <title>Acidiferrimicrobium australis gen. nov., sp. nov., an acidophilic and obligately heterotrophic, member of the Actinobacteria that catalyses dissimilatory oxido- reduction of iron isolated from metal-rich acidic water in Chile.</title>
        <authorList>
            <person name="Gonzalez D."/>
            <person name="Huber K."/>
            <person name="Hedrich S."/>
            <person name="Rojas-Villalobos C."/>
            <person name="Quatrini R."/>
            <person name="Dinamarca M.A."/>
            <person name="Schwarz A."/>
            <person name="Canales C."/>
            <person name="Nancucheo I."/>
        </authorList>
    </citation>
    <scope>NUCLEOTIDE SEQUENCE [LARGE SCALE GENOMIC DNA]</scope>
    <source>
        <strain evidence="3 4">USS-CCA1</strain>
    </source>
</reference>
<accession>A0ABW9QZB1</accession>
<dbReference type="InterPro" id="IPR052515">
    <property type="entry name" value="Gfo/Idh/MocA_Oxidoreductase"/>
</dbReference>
<dbReference type="Pfam" id="PF22725">
    <property type="entry name" value="GFO_IDH_MocA_C3"/>
    <property type="match status" value="1"/>
</dbReference>
<organism evidence="3 4">
    <name type="scientific">Acidiferrimicrobium australe</name>
    <dbReference type="NCBI Taxonomy" id="2664430"/>
    <lineage>
        <taxon>Bacteria</taxon>
        <taxon>Bacillati</taxon>
        <taxon>Actinomycetota</taxon>
        <taxon>Acidimicrobiia</taxon>
        <taxon>Acidimicrobiales</taxon>
        <taxon>Acidimicrobiaceae</taxon>
        <taxon>Acidiferrimicrobium</taxon>
    </lineage>
</organism>
<feature type="domain" description="Gfo/Idh/MocA-like oxidoreductase N-terminal" evidence="1">
    <location>
        <begin position="4"/>
        <end position="120"/>
    </location>
</feature>
<dbReference type="Pfam" id="PF01408">
    <property type="entry name" value="GFO_IDH_MocA"/>
    <property type="match status" value="1"/>
</dbReference>
<proteinExistence type="predicted"/>
<dbReference type="Gene3D" id="3.40.50.720">
    <property type="entry name" value="NAD(P)-binding Rossmann-like Domain"/>
    <property type="match status" value="1"/>
</dbReference>
<dbReference type="PANTHER" id="PTHR43249:SF1">
    <property type="entry name" value="D-GLUCOSIDE 3-DEHYDROGENASE"/>
    <property type="match status" value="1"/>
</dbReference>